<dbReference type="GO" id="GO:0006281">
    <property type="term" value="P:DNA repair"/>
    <property type="evidence" value="ECO:0007669"/>
    <property type="project" value="UniProtKB-KW"/>
</dbReference>
<dbReference type="Pfam" id="PF14792">
    <property type="entry name" value="DNA_pol_B_palm"/>
    <property type="match status" value="1"/>
</dbReference>
<keyword evidence="26" id="KW-1185">Reference proteome</keyword>
<keyword evidence="10" id="KW-0235">DNA replication</keyword>
<comment type="catalytic activity">
    <reaction evidence="19">
        <text>a 5'-end 2'-deoxyribose-2'-deoxyribonucleotide-DNA = (2E,4S)-4-hydroxypenten-2-al-5-phosphate + a 5'-end 5'-phospho-2'-deoxyribonucleoside-DNA + H(+)</text>
        <dbReference type="Rhea" id="RHEA:76255"/>
        <dbReference type="Rhea" id="RHEA-COMP:13180"/>
        <dbReference type="Rhea" id="RHEA-COMP:18657"/>
        <dbReference type="ChEBI" id="CHEBI:15378"/>
        <dbReference type="ChEBI" id="CHEBI:136412"/>
        <dbReference type="ChEBI" id="CHEBI:195194"/>
        <dbReference type="ChEBI" id="CHEBI:195195"/>
    </reaction>
</comment>
<comment type="catalytic activity">
    <reaction evidence="21">
        <text>DNA(n) + a 2'-deoxyribonucleoside 5'-triphosphate = DNA(n+1) + diphosphate</text>
        <dbReference type="Rhea" id="RHEA:22508"/>
        <dbReference type="Rhea" id="RHEA-COMP:17339"/>
        <dbReference type="Rhea" id="RHEA-COMP:17340"/>
        <dbReference type="ChEBI" id="CHEBI:33019"/>
        <dbReference type="ChEBI" id="CHEBI:61560"/>
        <dbReference type="ChEBI" id="CHEBI:173112"/>
        <dbReference type="EC" id="2.7.7.7"/>
    </reaction>
</comment>
<feature type="domain" description="Helix-hairpin-helix DNA-binding motif class 1" evidence="22">
    <location>
        <begin position="130"/>
        <end position="149"/>
    </location>
</feature>
<dbReference type="Pfam" id="PF14520">
    <property type="entry name" value="HHH_5"/>
    <property type="match status" value="1"/>
</dbReference>
<keyword evidence="8" id="KW-0808">Transferase</keyword>
<evidence type="ECO:0000259" key="24">
    <source>
        <dbReference type="SMART" id="SM00483"/>
    </source>
</evidence>
<dbReference type="Pfam" id="PF14716">
    <property type="entry name" value="HHH_8"/>
    <property type="match status" value="1"/>
</dbReference>
<feature type="domain" description="Helix-hairpin-helix DNA-binding motif class 1" evidence="22">
    <location>
        <begin position="95"/>
        <end position="114"/>
    </location>
</feature>
<evidence type="ECO:0000256" key="19">
    <source>
        <dbReference type="ARBA" id="ARBA00044678"/>
    </source>
</evidence>
<evidence type="ECO:0000256" key="7">
    <source>
        <dbReference type="ARBA" id="ARBA00022634"/>
    </source>
</evidence>
<dbReference type="InterPro" id="IPR037160">
    <property type="entry name" value="DNA_Pol_thumb_sf"/>
</dbReference>
<dbReference type="InterPro" id="IPR028207">
    <property type="entry name" value="DNA_pol_B_palm_palm"/>
</dbReference>
<evidence type="ECO:0000256" key="4">
    <source>
        <dbReference type="ARBA" id="ARBA00012720"/>
    </source>
</evidence>
<evidence type="ECO:0000256" key="3">
    <source>
        <dbReference type="ARBA" id="ARBA00012417"/>
    </source>
</evidence>
<keyword evidence="7" id="KW-0237">DNA synthesis</keyword>
<dbReference type="Gene3D" id="3.30.460.10">
    <property type="entry name" value="Beta Polymerase, domain 2"/>
    <property type="match status" value="1"/>
</dbReference>
<keyword evidence="25" id="KW-0269">Exonuclease</keyword>
<dbReference type="PRINTS" id="PR00869">
    <property type="entry name" value="DNAPOLX"/>
</dbReference>
<dbReference type="GO" id="GO:0003677">
    <property type="term" value="F:DNA binding"/>
    <property type="evidence" value="ECO:0007669"/>
    <property type="project" value="InterPro"/>
</dbReference>
<evidence type="ECO:0000256" key="8">
    <source>
        <dbReference type="ARBA" id="ARBA00022679"/>
    </source>
</evidence>
<keyword evidence="15" id="KW-0234">DNA repair</keyword>
<gene>
    <name evidence="25" type="primary">polX</name>
    <name evidence="25" type="ORF">NATSA_08795</name>
</gene>
<dbReference type="SMART" id="SM00278">
    <property type="entry name" value="HhH1"/>
    <property type="match status" value="3"/>
</dbReference>
<dbReference type="PIRSF" id="PIRSF005047">
    <property type="entry name" value="UCP005047_YshC"/>
    <property type="match status" value="1"/>
</dbReference>
<dbReference type="GO" id="GO:0004527">
    <property type="term" value="F:exonuclease activity"/>
    <property type="evidence" value="ECO:0007669"/>
    <property type="project" value="UniProtKB-KW"/>
</dbReference>
<dbReference type="InterPro" id="IPR002008">
    <property type="entry name" value="DNA_pol_X_beta-like"/>
</dbReference>
<proteinExistence type="predicted"/>
<keyword evidence="9" id="KW-0548">Nucleotidyltransferase</keyword>
<feature type="domain" description="Helix-hairpin-helix DNA-binding motif class 1" evidence="22">
    <location>
        <begin position="55"/>
        <end position="74"/>
    </location>
</feature>
<dbReference type="InterPro" id="IPR022312">
    <property type="entry name" value="DNA_pol_X"/>
</dbReference>
<keyword evidence="25" id="KW-0540">Nuclease</keyword>
<dbReference type="InterPro" id="IPR004013">
    <property type="entry name" value="PHP_dom"/>
</dbReference>
<reference evidence="25" key="1">
    <citation type="submission" date="2021-02" db="EMBL/GenBank/DDBJ databases">
        <title>Natronogracilivirga saccharolytica gen. nov. sp. nov. a new anaerobic, haloalkiliphilic carbohydrate-fermenting bacterium from soda lake and proposing of Cyclonatronumiaceae fam. nov. in the phylum Balneolaeota.</title>
        <authorList>
            <person name="Zhilina T.N."/>
            <person name="Sorokin D.Y."/>
            <person name="Zavarzina D.G."/>
            <person name="Toshchakov S.V."/>
            <person name="Kublanov I.V."/>
        </authorList>
    </citation>
    <scope>NUCLEOTIDE SEQUENCE</scope>
    <source>
        <strain evidence="25">Z-1702</strain>
    </source>
</reference>
<sequence length="591" mass="65761">MPQPVQKDDIVARLEEIGTLMRLAGENDFRAMAFDRAARTIESLDDDINQHIENQTLTNLKGIGKSIAQDVYTYAESGTIPVLDKLKEQVPDGLIAWLGISGMGPKKIYKIHKELGITELSELREKCRDGSVAELPGMGKKTAEKILASIEWMEQFTDRCRVDEATVIAELFLDRMNDADGVQEISVAGSLRRAKETIGDIDLLIAADRNDAESLMTRFVETGSVTEILGQGETKSSVRTKEGRQVDLRIVSREHYPAALMYFTGSKEHNVAMRQRARARKLQLNEYGLFHQNAENQADFDRPLPAKSEEDIYRHLDLGYIPAELREDHGEFDLAQNGSTPELLEQHQLRGIIHAHSKWSDGKNSIREMAEACISRGYEYLVLTDHSRSAAYAGGLSIEKVHQQWEEIDALNKEFAESAGGNGFVILKGIESDILSDGRLDYPDEVLAGFDMVIGSVHSVLDQPPDAMLGRLMQAAEHPHIHMIGHPTGRLLLRRDGNKADLNRLITHAAAHNTAIEINANPWRLELDWRYGRKARDAGLMSAVCPDAHSTDGLDHVRYGVGTARKAGFSAGQILNTLSVKELFAWLKKSG</sequence>
<dbReference type="SMART" id="SM00483">
    <property type="entry name" value="POLXc"/>
    <property type="match status" value="1"/>
</dbReference>
<dbReference type="Gene3D" id="3.20.20.140">
    <property type="entry name" value="Metal-dependent hydrolases"/>
    <property type="match status" value="1"/>
</dbReference>
<dbReference type="EMBL" id="JAFIDN010000006">
    <property type="protein sequence ID" value="MBP3192759.1"/>
    <property type="molecule type" value="Genomic_DNA"/>
</dbReference>
<evidence type="ECO:0000256" key="6">
    <source>
        <dbReference type="ARBA" id="ARBA00022481"/>
    </source>
</evidence>
<comment type="caution">
    <text evidence="25">The sequence shown here is derived from an EMBL/GenBank/DDBJ whole genome shotgun (WGS) entry which is preliminary data.</text>
</comment>
<dbReference type="GO" id="GO:0003887">
    <property type="term" value="F:DNA-directed DNA polymerase activity"/>
    <property type="evidence" value="ECO:0007669"/>
    <property type="project" value="UniProtKB-KW"/>
</dbReference>
<dbReference type="CDD" id="cd07436">
    <property type="entry name" value="PHP_PolX"/>
    <property type="match status" value="1"/>
</dbReference>
<dbReference type="EC" id="2.7.7.7" evidence="3"/>
<dbReference type="InterPro" id="IPR010994">
    <property type="entry name" value="RuvA_2-like"/>
</dbReference>
<dbReference type="GO" id="GO:0042578">
    <property type="term" value="F:phosphoric ester hydrolase activity"/>
    <property type="evidence" value="ECO:0007669"/>
    <property type="project" value="TreeGrafter"/>
</dbReference>
<accession>A0A8J7UWZ2</accession>
<feature type="domain" description="Polymerase/histidinol phosphatase N-terminal" evidence="23">
    <location>
        <begin position="351"/>
        <end position="436"/>
    </location>
</feature>
<evidence type="ECO:0000259" key="23">
    <source>
        <dbReference type="SMART" id="SM00481"/>
    </source>
</evidence>
<evidence type="ECO:0000259" key="22">
    <source>
        <dbReference type="SMART" id="SM00278"/>
    </source>
</evidence>
<dbReference type="GO" id="GO:0005829">
    <property type="term" value="C:cytosol"/>
    <property type="evidence" value="ECO:0007669"/>
    <property type="project" value="TreeGrafter"/>
</dbReference>
<dbReference type="PANTHER" id="PTHR36928:SF1">
    <property type="entry name" value="PHOSPHATASE YCDX-RELATED"/>
    <property type="match status" value="1"/>
</dbReference>
<dbReference type="GO" id="GO:0008270">
    <property type="term" value="F:zinc ion binding"/>
    <property type="evidence" value="ECO:0007669"/>
    <property type="project" value="TreeGrafter"/>
</dbReference>
<dbReference type="SUPFAM" id="SSF47802">
    <property type="entry name" value="DNA polymerase beta, N-terminal domain-like"/>
    <property type="match status" value="1"/>
</dbReference>
<dbReference type="SUPFAM" id="SSF89550">
    <property type="entry name" value="PHP domain-like"/>
    <property type="match status" value="1"/>
</dbReference>
<evidence type="ECO:0000256" key="11">
    <source>
        <dbReference type="ARBA" id="ARBA00022763"/>
    </source>
</evidence>
<evidence type="ECO:0000313" key="25">
    <source>
        <dbReference type="EMBL" id="MBP3192759.1"/>
    </source>
</evidence>
<comment type="cofactor">
    <cofactor evidence="1">
        <name>Mg(2+)</name>
        <dbReference type="ChEBI" id="CHEBI:18420"/>
    </cofactor>
</comment>
<evidence type="ECO:0000256" key="9">
    <source>
        <dbReference type="ARBA" id="ARBA00022695"/>
    </source>
</evidence>
<dbReference type="Gene3D" id="1.10.150.20">
    <property type="entry name" value="5' to 3' exonuclease, C-terminal subdomain"/>
    <property type="match status" value="1"/>
</dbReference>
<keyword evidence="12" id="KW-0832">Ubl conjugation</keyword>
<dbReference type="InterPro" id="IPR016195">
    <property type="entry name" value="Pol/histidinol_Pase-like"/>
</dbReference>
<evidence type="ECO:0000256" key="15">
    <source>
        <dbReference type="ARBA" id="ARBA00023204"/>
    </source>
</evidence>
<dbReference type="InterPro" id="IPR003583">
    <property type="entry name" value="Hlx-hairpin-Hlx_DNA-bd_motif"/>
</dbReference>
<dbReference type="Pfam" id="PF14791">
    <property type="entry name" value="DNA_pol_B_thumb"/>
    <property type="match status" value="1"/>
</dbReference>
<keyword evidence="14" id="KW-0915">Sodium</keyword>
<evidence type="ECO:0000256" key="17">
    <source>
        <dbReference type="ARBA" id="ARBA00035726"/>
    </source>
</evidence>
<dbReference type="Proteomes" id="UP000673975">
    <property type="component" value="Unassembled WGS sequence"/>
</dbReference>
<dbReference type="RefSeq" id="WP_210511777.1">
    <property type="nucleotide sequence ID" value="NZ_JAFIDN010000006.1"/>
</dbReference>
<evidence type="ECO:0000256" key="12">
    <source>
        <dbReference type="ARBA" id="ARBA00022843"/>
    </source>
</evidence>
<keyword evidence="13" id="KW-0239">DNA-directed DNA polymerase</keyword>
<evidence type="ECO:0000313" key="26">
    <source>
        <dbReference type="Proteomes" id="UP000673975"/>
    </source>
</evidence>
<organism evidence="25 26">
    <name type="scientific">Natronogracilivirga saccharolytica</name>
    <dbReference type="NCBI Taxonomy" id="2812953"/>
    <lineage>
        <taxon>Bacteria</taxon>
        <taxon>Pseudomonadati</taxon>
        <taxon>Balneolota</taxon>
        <taxon>Balneolia</taxon>
        <taxon>Balneolales</taxon>
        <taxon>Cyclonatronaceae</taxon>
        <taxon>Natronogracilivirga</taxon>
    </lineage>
</organism>
<dbReference type="GO" id="GO:0140078">
    <property type="term" value="F:class I DNA-(apurinic or apyrimidinic site) endonuclease activity"/>
    <property type="evidence" value="ECO:0007669"/>
    <property type="project" value="UniProtKB-EC"/>
</dbReference>
<evidence type="ECO:0000256" key="16">
    <source>
        <dbReference type="ARBA" id="ARBA00035717"/>
    </source>
</evidence>
<dbReference type="InterPro" id="IPR002054">
    <property type="entry name" value="DNA-dir_DNA_pol_X"/>
</dbReference>
<dbReference type="InterPro" id="IPR022311">
    <property type="entry name" value="PolX-like"/>
</dbReference>
<dbReference type="InterPro" id="IPR043519">
    <property type="entry name" value="NT_sf"/>
</dbReference>
<evidence type="ECO:0000256" key="20">
    <source>
        <dbReference type="ARBA" id="ARBA00045548"/>
    </source>
</evidence>
<dbReference type="AlphaFoldDB" id="A0A8J7UWZ2"/>
<dbReference type="PANTHER" id="PTHR36928">
    <property type="entry name" value="PHOSPHATASE YCDX-RELATED"/>
    <property type="match status" value="1"/>
</dbReference>
<evidence type="ECO:0000256" key="10">
    <source>
        <dbReference type="ARBA" id="ARBA00022705"/>
    </source>
</evidence>
<evidence type="ECO:0000256" key="18">
    <source>
        <dbReference type="ARBA" id="ARBA00044632"/>
    </source>
</evidence>
<evidence type="ECO:0000256" key="2">
    <source>
        <dbReference type="ARBA" id="ARBA00004496"/>
    </source>
</evidence>
<name>A0A8J7UWZ2_9BACT</name>
<keyword evidence="6" id="KW-0488">Methylation</keyword>
<dbReference type="PRINTS" id="PR00870">
    <property type="entry name" value="DNAPOLXBETA"/>
</dbReference>
<evidence type="ECO:0000256" key="14">
    <source>
        <dbReference type="ARBA" id="ARBA00023053"/>
    </source>
</evidence>
<evidence type="ECO:0000256" key="1">
    <source>
        <dbReference type="ARBA" id="ARBA00001946"/>
    </source>
</evidence>
<dbReference type="SUPFAM" id="SSF47781">
    <property type="entry name" value="RuvA domain 2-like"/>
    <property type="match status" value="1"/>
</dbReference>
<dbReference type="Gene3D" id="1.10.150.110">
    <property type="entry name" value="DNA polymerase beta, N-terminal domain-like"/>
    <property type="match status" value="1"/>
</dbReference>
<evidence type="ECO:0000256" key="5">
    <source>
        <dbReference type="ARBA" id="ARBA00020020"/>
    </source>
</evidence>
<dbReference type="InterPro" id="IPR027421">
    <property type="entry name" value="DNA_pol_lamdba_lyase_dom_sf"/>
</dbReference>
<dbReference type="InterPro" id="IPR003141">
    <property type="entry name" value="Pol/His_phosphatase_N"/>
</dbReference>
<dbReference type="InterPro" id="IPR010996">
    <property type="entry name" value="HHH_MUS81"/>
</dbReference>
<feature type="domain" description="DNA-directed DNA polymerase X" evidence="24">
    <location>
        <begin position="4"/>
        <end position="327"/>
    </location>
</feature>
<evidence type="ECO:0000256" key="21">
    <source>
        <dbReference type="ARBA" id="ARBA00049244"/>
    </source>
</evidence>
<comment type="subcellular location">
    <subcellularLocation>
        <location evidence="2">Cytoplasm</location>
    </subcellularLocation>
</comment>
<protein>
    <recommendedName>
        <fullName evidence="5">DNA polymerase beta</fullName>
        <ecNumber evidence="3">2.7.7.7</ecNumber>
        <ecNumber evidence="4">4.2.99.18</ecNumber>
    </recommendedName>
    <alternativeName>
        <fullName evidence="16">5'-deoxyribose-phosphate lyase</fullName>
    </alternativeName>
    <alternativeName>
        <fullName evidence="17">AP lyase</fullName>
    </alternativeName>
</protein>
<dbReference type="InterPro" id="IPR047967">
    <property type="entry name" value="PolX_PHP"/>
</dbReference>
<dbReference type="EC" id="4.2.99.18" evidence="4"/>
<dbReference type="NCBIfam" id="NF006375">
    <property type="entry name" value="PRK08609.1"/>
    <property type="match status" value="1"/>
</dbReference>
<dbReference type="CDD" id="cd00141">
    <property type="entry name" value="NT_POLXc"/>
    <property type="match status" value="1"/>
</dbReference>
<dbReference type="SUPFAM" id="SSF81301">
    <property type="entry name" value="Nucleotidyltransferase"/>
    <property type="match status" value="1"/>
</dbReference>
<dbReference type="InterPro" id="IPR029398">
    <property type="entry name" value="PolB_thumb"/>
</dbReference>
<comment type="function">
    <text evidence="20">Repair polymerase that plays a key role in base-excision repair. During this process, the damaged base is excised by specific DNA glycosylases, the DNA backbone is nicked at the abasic site by an apurinic/apyrimidic (AP) endonuclease, and POLB removes 5'-deoxyribose-phosphate from the preincised AP site acting as a 5'-deoxyribose-phosphate lyase (5'-dRP lyase); through its DNA polymerase activity, it adds one nucleotide to the 3' end of the arising single-nucleotide gap. Conducts 'gap-filling' DNA synthesis in a stepwise distributive fashion rather than in a processive fashion as for other DNA polymerases. It is also able to cleave sugar-phosphate bonds 3' to an intact AP site, acting as an AP lyase.</text>
</comment>
<dbReference type="InterPro" id="IPR050243">
    <property type="entry name" value="PHP_phosphatase"/>
</dbReference>
<evidence type="ECO:0000256" key="13">
    <source>
        <dbReference type="ARBA" id="ARBA00022932"/>
    </source>
</evidence>
<dbReference type="Pfam" id="PF02811">
    <property type="entry name" value="PHP"/>
    <property type="match status" value="1"/>
</dbReference>
<dbReference type="Gene3D" id="3.30.210.10">
    <property type="entry name" value="DNA polymerase, thumb domain"/>
    <property type="match status" value="1"/>
</dbReference>
<dbReference type="SMART" id="SM00481">
    <property type="entry name" value="POLIIIAc"/>
    <property type="match status" value="1"/>
</dbReference>
<comment type="catalytic activity">
    <reaction evidence="18">
        <text>2'-deoxyribonucleotide-(2'-deoxyribose 5'-phosphate)-2'-deoxyribonucleotide-DNA = a 3'-end 2'-deoxyribonucleotide-(2,3-dehydro-2,3-deoxyribose 5'-phosphate)-DNA + a 5'-end 5'-phospho-2'-deoxyribonucleoside-DNA + H(+)</text>
        <dbReference type="Rhea" id="RHEA:66592"/>
        <dbReference type="Rhea" id="RHEA-COMP:13180"/>
        <dbReference type="Rhea" id="RHEA-COMP:16897"/>
        <dbReference type="Rhea" id="RHEA-COMP:17067"/>
        <dbReference type="ChEBI" id="CHEBI:15378"/>
        <dbReference type="ChEBI" id="CHEBI:136412"/>
        <dbReference type="ChEBI" id="CHEBI:157695"/>
        <dbReference type="ChEBI" id="CHEBI:167181"/>
        <dbReference type="EC" id="4.2.99.18"/>
    </reaction>
</comment>
<keyword evidence="11" id="KW-0227">DNA damage</keyword>
<keyword evidence="25" id="KW-0378">Hydrolase</keyword>